<dbReference type="AlphaFoldDB" id="A0A815UJG7"/>
<name>A0A815UJG7_9BILA</name>
<evidence type="ECO:0000313" key="1">
    <source>
        <dbReference type="EMBL" id="CAF1518466.1"/>
    </source>
</evidence>
<reference evidence="1" key="1">
    <citation type="submission" date="2021-02" db="EMBL/GenBank/DDBJ databases">
        <authorList>
            <person name="Nowell W R."/>
        </authorList>
    </citation>
    <scope>NUCLEOTIDE SEQUENCE</scope>
</reference>
<comment type="caution">
    <text evidence="1">The sequence shown here is derived from an EMBL/GenBank/DDBJ whole genome shotgun (WGS) entry which is preliminary data.</text>
</comment>
<evidence type="ECO:0000313" key="2">
    <source>
        <dbReference type="Proteomes" id="UP000663882"/>
    </source>
</evidence>
<gene>
    <name evidence="1" type="ORF">RFH988_LOCUS39251</name>
</gene>
<protein>
    <submittedName>
        <fullName evidence="1">Uncharacterized protein</fullName>
    </submittedName>
</protein>
<accession>A0A815UJG7</accession>
<dbReference type="Proteomes" id="UP000663882">
    <property type="component" value="Unassembled WGS sequence"/>
</dbReference>
<feature type="non-terminal residue" evidence="1">
    <location>
        <position position="1"/>
    </location>
</feature>
<sequence length="46" mass="5338">IDLLLQEDSPSHLIKPITLTLDLGKLINIENNKLPMYDNFSYFSFI</sequence>
<proteinExistence type="predicted"/>
<organism evidence="1 2">
    <name type="scientific">Rotaria sordida</name>
    <dbReference type="NCBI Taxonomy" id="392033"/>
    <lineage>
        <taxon>Eukaryota</taxon>
        <taxon>Metazoa</taxon>
        <taxon>Spiralia</taxon>
        <taxon>Gnathifera</taxon>
        <taxon>Rotifera</taxon>
        <taxon>Eurotatoria</taxon>
        <taxon>Bdelloidea</taxon>
        <taxon>Philodinida</taxon>
        <taxon>Philodinidae</taxon>
        <taxon>Rotaria</taxon>
    </lineage>
</organism>
<dbReference type="EMBL" id="CAJNOO010015516">
    <property type="protein sequence ID" value="CAF1518466.1"/>
    <property type="molecule type" value="Genomic_DNA"/>
</dbReference>